<dbReference type="SUPFAM" id="SSF52540">
    <property type="entry name" value="P-loop containing nucleoside triphosphate hydrolases"/>
    <property type="match status" value="1"/>
</dbReference>
<name>A0A318H942_9BURK</name>
<gene>
    <name evidence="4" type="ORF">C7444_101278</name>
</gene>
<dbReference type="Proteomes" id="UP000247811">
    <property type="component" value="Unassembled WGS sequence"/>
</dbReference>
<dbReference type="Gene3D" id="3.40.50.300">
    <property type="entry name" value="P-loop containing nucleotide triphosphate hydrolases"/>
    <property type="match status" value="1"/>
</dbReference>
<evidence type="ECO:0000256" key="2">
    <source>
        <dbReference type="ARBA" id="ARBA00022840"/>
    </source>
</evidence>
<comment type="caution">
    <text evidence="4">The sequence shown here is derived from an EMBL/GenBank/DDBJ whole genome shotgun (WGS) entry which is preliminary data.</text>
</comment>
<dbReference type="OrthoDB" id="8772152at2"/>
<dbReference type="AlphaFoldDB" id="A0A318H942"/>
<keyword evidence="5" id="KW-1185">Reference proteome</keyword>
<protein>
    <submittedName>
        <fullName evidence="4">ABC transporter family protein</fullName>
    </submittedName>
</protein>
<reference evidence="4 5" key="1">
    <citation type="submission" date="2018-05" db="EMBL/GenBank/DDBJ databases">
        <title>Genomic Encyclopedia of Type Strains, Phase IV (KMG-IV): sequencing the most valuable type-strain genomes for metagenomic binning, comparative biology and taxonomic classification.</title>
        <authorList>
            <person name="Goeker M."/>
        </authorList>
    </citation>
    <scope>NUCLEOTIDE SEQUENCE [LARGE SCALE GENOMIC DNA]</scope>
    <source>
        <strain evidence="4 5">DSM 566</strain>
    </source>
</reference>
<feature type="domain" description="ABC transporter" evidence="3">
    <location>
        <begin position="12"/>
        <end position="205"/>
    </location>
</feature>
<dbReference type="RefSeq" id="WP_110399016.1">
    <property type="nucleotide sequence ID" value="NZ_QJJS01000001.1"/>
</dbReference>
<dbReference type="GO" id="GO:0005524">
    <property type="term" value="F:ATP binding"/>
    <property type="evidence" value="ECO:0007669"/>
    <property type="project" value="UniProtKB-KW"/>
</dbReference>
<proteinExistence type="predicted"/>
<evidence type="ECO:0000256" key="1">
    <source>
        <dbReference type="ARBA" id="ARBA00022741"/>
    </source>
</evidence>
<keyword evidence="2" id="KW-0067">ATP-binding</keyword>
<evidence type="ECO:0000313" key="4">
    <source>
        <dbReference type="EMBL" id="PXW99448.1"/>
    </source>
</evidence>
<dbReference type="PANTHER" id="PTHR43158">
    <property type="entry name" value="SKFA PEPTIDE EXPORT ATP-BINDING PROTEIN SKFE"/>
    <property type="match status" value="1"/>
</dbReference>
<dbReference type="PANTHER" id="PTHR43158:SF2">
    <property type="entry name" value="SKFA PEPTIDE EXPORT ATP-BINDING PROTEIN SKFE"/>
    <property type="match status" value="1"/>
</dbReference>
<evidence type="ECO:0000313" key="5">
    <source>
        <dbReference type="Proteomes" id="UP000247811"/>
    </source>
</evidence>
<dbReference type="EMBL" id="QJJS01000001">
    <property type="protein sequence ID" value="PXW99448.1"/>
    <property type="molecule type" value="Genomic_DNA"/>
</dbReference>
<dbReference type="GO" id="GO:0016887">
    <property type="term" value="F:ATP hydrolysis activity"/>
    <property type="evidence" value="ECO:0007669"/>
    <property type="project" value="InterPro"/>
</dbReference>
<evidence type="ECO:0000259" key="3">
    <source>
        <dbReference type="PROSITE" id="PS50893"/>
    </source>
</evidence>
<keyword evidence="1" id="KW-0547">Nucleotide-binding</keyword>
<dbReference type="InterPro" id="IPR003439">
    <property type="entry name" value="ABC_transporter-like_ATP-bd"/>
</dbReference>
<accession>A0A318H942</accession>
<dbReference type="Pfam" id="PF00005">
    <property type="entry name" value="ABC_tran"/>
    <property type="match status" value="1"/>
</dbReference>
<dbReference type="PROSITE" id="PS50893">
    <property type="entry name" value="ABC_TRANSPORTER_2"/>
    <property type="match status" value="1"/>
</dbReference>
<sequence>MSDTPSDAPALFRADRLGLSLAGQTVLSDLSFAILPGLTLVRGGDGRGKTSLLRLIAGTLQPSTGALHRPAGTVFFETPSDPAHDPLVARDWLQALRARAPRWRAGVLTPLVEAFGLAEHLDKPMHMLSTGSRRKVGLVAAAASGAALTLLDMPYAALDARSCRVLTQLLAEAADGRDAAWVIADHTLPAGLAEVAWAGVVDLGD</sequence>
<organism evidence="4 5">
    <name type="scientific">Sphaerotilus hippei</name>
    <dbReference type="NCBI Taxonomy" id="744406"/>
    <lineage>
        <taxon>Bacteria</taxon>
        <taxon>Pseudomonadati</taxon>
        <taxon>Pseudomonadota</taxon>
        <taxon>Betaproteobacteria</taxon>
        <taxon>Burkholderiales</taxon>
        <taxon>Sphaerotilaceae</taxon>
        <taxon>Sphaerotilus</taxon>
    </lineage>
</organism>
<dbReference type="InterPro" id="IPR027417">
    <property type="entry name" value="P-loop_NTPase"/>
</dbReference>